<keyword evidence="2" id="KW-1185">Reference proteome</keyword>
<dbReference type="EMBL" id="JACKXD010000008">
    <property type="protein sequence ID" value="MBB6647886.1"/>
    <property type="molecule type" value="Genomic_DNA"/>
</dbReference>
<comment type="caution">
    <text evidence="1">The sequence shown here is derived from an EMBL/GenBank/DDBJ whole genome shotgun (WGS) entry which is preliminary data.</text>
</comment>
<evidence type="ECO:0000313" key="2">
    <source>
        <dbReference type="Proteomes" id="UP000546257"/>
    </source>
</evidence>
<reference evidence="1 2" key="1">
    <citation type="submission" date="2020-08" db="EMBL/GenBank/DDBJ databases">
        <authorList>
            <person name="Seo M.-J."/>
        </authorList>
    </citation>
    <scope>NUCLEOTIDE SEQUENCE [LARGE SCALE GENOMIC DNA]</scope>
    <source>
        <strain evidence="1 2">MBLA0160</strain>
    </source>
</reference>
<dbReference type="RefSeq" id="WP_185194259.1">
    <property type="nucleotide sequence ID" value="NZ_JACKXD010000008.1"/>
</dbReference>
<protein>
    <submittedName>
        <fullName evidence="1">Uncharacterized protein</fullName>
    </submittedName>
</protein>
<gene>
    <name evidence="1" type="ORF">H5V44_16620</name>
</gene>
<dbReference type="Pfam" id="PF24336">
    <property type="entry name" value="DUF7504"/>
    <property type="match status" value="1"/>
</dbReference>
<dbReference type="AlphaFoldDB" id="A0A7J9SNT0"/>
<dbReference type="InterPro" id="IPR055927">
    <property type="entry name" value="DUF7504"/>
</dbReference>
<accession>A0A7J9SNT0</accession>
<evidence type="ECO:0000313" key="1">
    <source>
        <dbReference type="EMBL" id="MBB6647886.1"/>
    </source>
</evidence>
<name>A0A7J9SNT0_9EURY</name>
<sequence length="195" mass="21334">MDSVSDAAAEVDDARSVLVLRPQSTSHAETKCKRALVGEPEAADLLGVSLSKQPEAWYDHWCDVLGAEPDSAAVVTTPELATGDAPEDVEVKTVATPSNLTGVGVKATPYLNRWEDPTAVIESLTVLLQYADQQEAYQFLHVLEAQVRQSGGEMQVYADPIAEDDRTIELLKTIFDGVVEYEDGDAEWDVQRRSR</sequence>
<proteinExistence type="predicted"/>
<dbReference type="Proteomes" id="UP000546257">
    <property type="component" value="Unassembled WGS sequence"/>
</dbReference>
<organism evidence="1 2">
    <name type="scientific">Halobellus ruber</name>
    <dbReference type="NCBI Taxonomy" id="2761102"/>
    <lineage>
        <taxon>Archaea</taxon>
        <taxon>Methanobacteriati</taxon>
        <taxon>Methanobacteriota</taxon>
        <taxon>Stenosarchaea group</taxon>
        <taxon>Halobacteria</taxon>
        <taxon>Halobacteriales</taxon>
        <taxon>Haloferacaceae</taxon>
        <taxon>Halobellus</taxon>
    </lineage>
</organism>